<name>A0ABQ8RA46_FUSEQ</name>
<feature type="compositionally biased region" description="Polar residues" evidence="1">
    <location>
        <begin position="46"/>
        <end position="82"/>
    </location>
</feature>
<evidence type="ECO:0000313" key="2">
    <source>
        <dbReference type="EMBL" id="KAJ4130099.1"/>
    </source>
</evidence>
<sequence length="277" mass="29807">MTSPNEPPGKSGSQADRGPPRDPSRPIPPPSTSRDPSTPKARDTSAQHQTGQPTRPRSNAIASSPLATSTIPGTVASGSLSGQPAERLKLVQKAFRVIKKVKPDDVERLNRTVNFGFMVVEVGDFGIIPFIPPNRDPKGGLVQYPVVKVYHHTKHGPEPLQRSPLGQGKCFVPLSHIEIGAVCTHDLGVVGEVVPVRLPPVLRKSGIGVSPLRTFLETFLASVTTIEGKEFLLSHAVHIRVIGSLDKDASQQSFVRALLEGKFGSHRRATEELSSKT</sequence>
<proteinExistence type="predicted"/>
<gene>
    <name evidence="2" type="ORF">NW768_007077</name>
</gene>
<comment type="caution">
    <text evidence="2">The sequence shown here is derived from an EMBL/GenBank/DDBJ whole genome shotgun (WGS) entry which is preliminary data.</text>
</comment>
<protein>
    <submittedName>
        <fullName evidence="2">Uncharacterized protein</fullName>
    </submittedName>
</protein>
<evidence type="ECO:0000256" key="1">
    <source>
        <dbReference type="SAM" id="MobiDB-lite"/>
    </source>
</evidence>
<feature type="region of interest" description="Disordered" evidence="1">
    <location>
        <begin position="1"/>
        <end position="83"/>
    </location>
</feature>
<organism evidence="2 3">
    <name type="scientific">Fusarium equiseti</name>
    <name type="common">Fusarium scirpi</name>
    <dbReference type="NCBI Taxonomy" id="61235"/>
    <lineage>
        <taxon>Eukaryota</taxon>
        <taxon>Fungi</taxon>
        <taxon>Dikarya</taxon>
        <taxon>Ascomycota</taxon>
        <taxon>Pezizomycotina</taxon>
        <taxon>Sordariomycetes</taxon>
        <taxon>Hypocreomycetidae</taxon>
        <taxon>Hypocreales</taxon>
        <taxon>Nectriaceae</taxon>
        <taxon>Fusarium</taxon>
        <taxon>Fusarium incarnatum-equiseti species complex</taxon>
    </lineage>
</organism>
<accession>A0ABQ8RA46</accession>
<keyword evidence="3" id="KW-1185">Reference proteome</keyword>
<dbReference type="Proteomes" id="UP001152024">
    <property type="component" value="Unassembled WGS sequence"/>
</dbReference>
<dbReference type="EMBL" id="JAOQBH010000010">
    <property type="protein sequence ID" value="KAJ4130099.1"/>
    <property type="molecule type" value="Genomic_DNA"/>
</dbReference>
<evidence type="ECO:0000313" key="3">
    <source>
        <dbReference type="Proteomes" id="UP001152024"/>
    </source>
</evidence>
<reference evidence="2" key="1">
    <citation type="submission" date="2022-09" db="EMBL/GenBank/DDBJ databases">
        <title>Fusarium specimens isolated from Avocado Roots.</title>
        <authorList>
            <person name="Stajich J."/>
            <person name="Roper C."/>
            <person name="Heimlech-Rivalta G."/>
        </authorList>
    </citation>
    <scope>NUCLEOTIDE SEQUENCE</scope>
    <source>
        <strain evidence="2">CF00095</strain>
    </source>
</reference>